<dbReference type="PANTHER" id="PTHR43242">
    <property type="entry name" value="NAD(P)-BINDING ROSSMANN-FOLD SUPERFAMILY PROTEIN"/>
    <property type="match status" value="1"/>
</dbReference>
<dbReference type="PANTHER" id="PTHR43242:SF1">
    <property type="entry name" value="NAD(P)-BINDING ROSSMANN-FOLD SUPERFAMILY PROTEIN"/>
    <property type="match status" value="1"/>
</dbReference>
<evidence type="ECO:0000313" key="1">
    <source>
        <dbReference type="EMBL" id="GJM87489.1"/>
    </source>
</evidence>
<dbReference type="Proteomes" id="UP001054889">
    <property type="component" value="Unassembled WGS sequence"/>
</dbReference>
<dbReference type="PROSITE" id="PS51257">
    <property type="entry name" value="PROKAR_LIPOPROTEIN"/>
    <property type="match status" value="1"/>
</dbReference>
<comment type="caution">
    <text evidence="1">The sequence shown here is derived from an EMBL/GenBank/DDBJ whole genome shotgun (WGS) entry which is preliminary data.</text>
</comment>
<organism evidence="1 2">
    <name type="scientific">Eleusine coracana subsp. coracana</name>
    <dbReference type="NCBI Taxonomy" id="191504"/>
    <lineage>
        <taxon>Eukaryota</taxon>
        <taxon>Viridiplantae</taxon>
        <taxon>Streptophyta</taxon>
        <taxon>Embryophyta</taxon>
        <taxon>Tracheophyta</taxon>
        <taxon>Spermatophyta</taxon>
        <taxon>Magnoliopsida</taxon>
        <taxon>Liliopsida</taxon>
        <taxon>Poales</taxon>
        <taxon>Poaceae</taxon>
        <taxon>PACMAD clade</taxon>
        <taxon>Chloridoideae</taxon>
        <taxon>Cynodonteae</taxon>
        <taxon>Eleusininae</taxon>
        <taxon>Eleusine</taxon>
    </lineage>
</organism>
<sequence length="68" mass="7242">MAEEEERKRRVLVVGGSGYLGQHLLAALASACHGLDVAFTYNLPRACEMDPDAAMATNVLLLHLSTGS</sequence>
<accession>A0AAV5BQE5</accession>
<proteinExistence type="predicted"/>
<evidence type="ECO:0000313" key="2">
    <source>
        <dbReference type="Proteomes" id="UP001054889"/>
    </source>
</evidence>
<dbReference type="SUPFAM" id="SSF51735">
    <property type="entry name" value="NAD(P)-binding Rossmann-fold domains"/>
    <property type="match status" value="1"/>
</dbReference>
<dbReference type="InterPro" id="IPR036291">
    <property type="entry name" value="NAD(P)-bd_dom_sf"/>
</dbReference>
<dbReference type="AlphaFoldDB" id="A0AAV5BQE5"/>
<keyword evidence="2" id="KW-1185">Reference proteome</keyword>
<gene>
    <name evidence="1" type="primary">ga03449</name>
    <name evidence="1" type="ORF">PR202_ga03449</name>
</gene>
<dbReference type="EMBL" id="BQKI01000001">
    <property type="protein sequence ID" value="GJM87489.1"/>
    <property type="molecule type" value="Genomic_DNA"/>
</dbReference>
<dbReference type="Gene3D" id="3.40.50.720">
    <property type="entry name" value="NAD(P)-binding Rossmann-like Domain"/>
    <property type="match status" value="1"/>
</dbReference>
<reference evidence="1" key="2">
    <citation type="submission" date="2021-12" db="EMBL/GenBank/DDBJ databases">
        <title>Resequencing data analysis of finger millet.</title>
        <authorList>
            <person name="Hatakeyama M."/>
            <person name="Aluri S."/>
            <person name="Balachadran M.T."/>
            <person name="Sivarajan S.R."/>
            <person name="Poveda L."/>
            <person name="Shimizu-Inatsugi R."/>
            <person name="Schlapbach R."/>
            <person name="Sreeman S.M."/>
            <person name="Shimizu K.K."/>
        </authorList>
    </citation>
    <scope>NUCLEOTIDE SEQUENCE</scope>
</reference>
<protein>
    <submittedName>
        <fullName evidence="1">Uncharacterized protein</fullName>
    </submittedName>
</protein>
<reference evidence="1" key="1">
    <citation type="journal article" date="2018" name="DNA Res.">
        <title>Multiple hybrid de novo genome assembly of finger millet, an orphan allotetraploid crop.</title>
        <authorList>
            <person name="Hatakeyama M."/>
            <person name="Aluri S."/>
            <person name="Balachadran M.T."/>
            <person name="Sivarajan S.R."/>
            <person name="Patrignani A."/>
            <person name="Gruter S."/>
            <person name="Poveda L."/>
            <person name="Shimizu-Inatsugi R."/>
            <person name="Baeten J."/>
            <person name="Francoijs K.J."/>
            <person name="Nataraja K.N."/>
            <person name="Reddy Y.A.N."/>
            <person name="Phadnis S."/>
            <person name="Ravikumar R.L."/>
            <person name="Schlapbach R."/>
            <person name="Sreeman S.M."/>
            <person name="Shimizu K.K."/>
        </authorList>
    </citation>
    <scope>NUCLEOTIDE SEQUENCE</scope>
</reference>
<name>A0AAV5BQE5_ELECO</name>